<sequence>MSRVAKFGLFVLLVLAFLVGEITYIKQKEQNLYSKLELVRLTGLNSFAFYINTPYLRHPYNHDISDVFSYHPAFRESEMGSFINSGYEKRFKNE</sequence>
<gene>
    <name evidence="1" type="ORF">ERS672216_01162</name>
</gene>
<name>A0A128EGG3_9BACT</name>
<keyword evidence="2" id="KW-1185">Reference proteome</keyword>
<evidence type="ECO:0000313" key="1">
    <source>
        <dbReference type="EMBL" id="CZE47970.1"/>
    </source>
</evidence>
<reference evidence="1 2" key="1">
    <citation type="submission" date="2016-02" db="EMBL/GenBank/DDBJ databases">
        <authorList>
            <consortium name="Pathogen Informatics"/>
        </authorList>
    </citation>
    <scope>NUCLEOTIDE SEQUENCE [LARGE SCALE GENOMIC DNA]</scope>
    <source>
        <strain evidence="1 2">RC20</strain>
    </source>
</reference>
<dbReference type="EMBL" id="FIZP01000005">
    <property type="protein sequence ID" value="CZE47970.1"/>
    <property type="molecule type" value="Genomic_DNA"/>
</dbReference>
<dbReference type="Proteomes" id="UP000069632">
    <property type="component" value="Unassembled WGS sequence"/>
</dbReference>
<protein>
    <submittedName>
        <fullName evidence="1">Uncharacterized protein</fullName>
    </submittedName>
</protein>
<dbReference type="RefSeq" id="WP_172658063.1">
    <property type="nucleotide sequence ID" value="NZ_CP053844.1"/>
</dbReference>
<dbReference type="AlphaFoldDB" id="A0A128EGG3"/>
<organism evidence="1 2">
    <name type="scientific">Campylobacter geochelonis</name>
    <dbReference type="NCBI Taxonomy" id="1780362"/>
    <lineage>
        <taxon>Bacteria</taxon>
        <taxon>Pseudomonadati</taxon>
        <taxon>Campylobacterota</taxon>
        <taxon>Epsilonproteobacteria</taxon>
        <taxon>Campylobacterales</taxon>
        <taxon>Campylobacteraceae</taxon>
        <taxon>Campylobacter</taxon>
    </lineage>
</organism>
<evidence type="ECO:0000313" key="2">
    <source>
        <dbReference type="Proteomes" id="UP000069632"/>
    </source>
</evidence>
<accession>A0A128EGG3</accession>
<proteinExistence type="predicted"/>